<protein>
    <submittedName>
        <fullName evidence="1">Uncharacterized protein</fullName>
    </submittedName>
</protein>
<gene>
    <name evidence="1" type="ORF">AKJ51_02130</name>
</gene>
<evidence type="ECO:0000313" key="1">
    <source>
        <dbReference type="EMBL" id="KXB07061.1"/>
    </source>
</evidence>
<evidence type="ECO:0000313" key="2">
    <source>
        <dbReference type="Proteomes" id="UP000070263"/>
    </source>
</evidence>
<sequence length="157" mass="18864">MMNNQPDWLPELVRLKDYEGKWGTYVEVLYEIFRKDFKDSRPQFRSSDVACQTNPLHQGKEPAFWHLIQGDGAGRKPDMRRCERIGWPRAILENANSPKIRIWETQRGKDNRWCLWYVEEYLVVLGERSSYYFLITAYPTNIDHTCQKLRKDYERSL</sequence>
<accession>A0A133VKU9</accession>
<name>A0A133VKU9_9EURY</name>
<comment type="caution">
    <text evidence="1">The sequence shown here is derived from an EMBL/GenBank/DDBJ whole genome shotgun (WGS) entry which is preliminary data.</text>
</comment>
<keyword evidence="2" id="KW-1185">Reference proteome</keyword>
<proteinExistence type="predicted"/>
<reference evidence="1 2" key="1">
    <citation type="journal article" date="2016" name="Sci. Rep.">
        <title>Metabolic traits of an uncultured archaeal lineage -MSBL1- from brine pools of the Red Sea.</title>
        <authorList>
            <person name="Mwirichia R."/>
            <person name="Alam I."/>
            <person name="Rashid M."/>
            <person name="Vinu M."/>
            <person name="Ba-Alawi W."/>
            <person name="Anthony Kamau A."/>
            <person name="Kamanda Ngugi D."/>
            <person name="Goker M."/>
            <person name="Klenk H.P."/>
            <person name="Bajic V."/>
            <person name="Stingl U."/>
        </authorList>
    </citation>
    <scope>NUCLEOTIDE SEQUENCE [LARGE SCALE GENOMIC DNA]</scope>
    <source>
        <strain evidence="1">SCGC-AAA382A20</strain>
    </source>
</reference>
<organism evidence="1 2">
    <name type="scientific">candidate division MSBL1 archaeon SCGC-AAA382A20</name>
    <dbReference type="NCBI Taxonomy" id="1698280"/>
    <lineage>
        <taxon>Archaea</taxon>
        <taxon>Methanobacteriati</taxon>
        <taxon>Methanobacteriota</taxon>
        <taxon>candidate division MSBL1</taxon>
    </lineage>
</organism>
<dbReference type="Proteomes" id="UP000070263">
    <property type="component" value="Unassembled WGS sequence"/>
</dbReference>
<dbReference type="AlphaFoldDB" id="A0A133VKU9"/>
<dbReference type="EMBL" id="LHYE01000018">
    <property type="protein sequence ID" value="KXB07061.1"/>
    <property type="molecule type" value="Genomic_DNA"/>
</dbReference>